<feature type="transmembrane region" description="Helical" evidence="1">
    <location>
        <begin position="309"/>
        <end position="329"/>
    </location>
</feature>
<name>A0ABS6L995_9GAMM</name>
<protein>
    <submittedName>
        <fullName evidence="2">Uncharacterized protein</fullName>
    </submittedName>
</protein>
<feature type="transmembrane region" description="Helical" evidence="1">
    <location>
        <begin position="341"/>
        <end position="363"/>
    </location>
</feature>
<feature type="transmembrane region" description="Helical" evidence="1">
    <location>
        <begin position="198"/>
        <end position="216"/>
    </location>
</feature>
<keyword evidence="3" id="KW-1185">Reference proteome</keyword>
<feature type="transmembrane region" description="Helical" evidence="1">
    <location>
        <begin position="171"/>
        <end position="191"/>
    </location>
</feature>
<feature type="transmembrane region" description="Helical" evidence="1">
    <location>
        <begin position="57"/>
        <end position="77"/>
    </location>
</feature>
<dbReference type="RefSeq" id="WP_217139432.1">
    <property type="nucleotide sequence ID" value="NZ_JAFMOU010000072.1"/>
</dbReference>
<accession>A0ABS6L995</accession>
<sequence>MNIDLKRGVMYLFLMMAISVCIVNLIVNARIAVGAVIFTLTALSIPVMTIPGARYNFFIISALLFSAGYTFYCVNAFDIFPGIDAVRYYQFLMSNNSLGEILSGAVERVIKVHESGETDGPGSFFIFGLPVHLFYNLMPAKDAVYIVIFNFIFKMMGVLTISRLFSRVCSVNFRCVLLSLIIFSPTFNYFVSVFGKDTFIFFMTILMAAALVSFSVTPGRVTKLFQAISILILAGYCFLLRPYSPVTALLYVMFTLEYCRLIKFAMIGTVLIVVLVAVLKSVLLIINWPMIFAFMYMAPNPSQFMNYDGFTLLPVLGVIITLMLIFVRTIKYTTLIFDRKLAASVMCVLIYSAIMTLVGFYAIRTEYSFGSVGDAVFRKQLLIMPLVIFSLLLYLRTRVAGTSDEEN</sequence>
<dbReference type="EMBL" id="JAFMOU010000072">
    <property type="protein sequence ID" value="MBU9838080.1"/>
    <property type="molecule type" value="Genomic_DNA"/>
</dbReference>
<proteinExistence type="predicted"/>
<keyword evidence="1" id="KW-0472">Membrane</keyword>
<evidence type="ECO:0000313" key="2">
    <source>
        <dbReference type="EMBL" id="MBU9838080.1"/>
    </source>
</evidence>
<evidence type="ECO:0000256" key="1">
    <source>
        <dbReference type="SAM" id="Phobius"/>
    </source>
</evidence>
<organism evidence="2 3">
    <name type="scientific">Rahnella perminowiae</name>
    <dbReference type="NCBI Taxonomy" id="2816244"/>
    <lineage>
        <taxon>Bacteria</taxon>
        <taxon>Pseudomonadati</taxon>
        <taxon>Pseudomonadota</taxon>
        <taxon>Gammaproteobacteria</taxon>
        <taxon>Enterobacterales</taxon>
        <taxon>Yersiniaceae</taxon>
        <taxon>Rahnella</taxon>
    </lineage>
</organism>
<comment type="caution">
    <text evidence="2">The sequence shown here is derived from an EMBL/GenBank/DDBJ whole genome shotgun (WGS) entry which is preliminary data.</text>
</comment>
<reference evidence="2 3" key="1">
    <citation type="submission" date="2021-03" db="EMBL/GenBank/DDBJ databases">
        <title>Five novel Rahnella species.</title>
        <authorList>
            <person name="Brady C."/>
            <person name="Asselin J."/>
            <person name="Beer S."/>
            <person name="Bruberg M.B."/>
            <person name="Crampton B."/>
            <person name="Venter S."/>
            <person name="Arnold D."/>
            <person name="Denman S."/>
        </authorList>
    </citation>
    <scope>NUCLEOTIDE SEQUENCE [LARGE SCALE GENOMIC DNA]</scope>
    <source>
        <strain evidence="2 3">L72c</strain>
    </source>
</reference>
<feature type="transmembrane region" description="Helical" evidence="1">
    <location>
        <begin position="143"/>
        <end position="165"/>
    </location>
</feature>
<evidence type="ECO:0000313" key="3">
    <source>
        <dbReference type="Proteomes" id="UP000699865"/>
    </source>
</evidence>
<feature type="transmembrane region" description="Helical" evidence="1">
    <location>
        <begin position="264"/>
        <end position="297"/>
    </location>
</feature>
<feature type="transmembrane region" description="Helical" evidence="1">
    <location>
        <begin position="12"/>
        <end position="45"/>
    </location>
</feature>
<keyword evidence="1" id="KW-1133">Transmembrane helix</keyword>
<feature type="transmembrane region" description="Helical" evidence="1">
    <location>
        <begin position="375"/>
        <end position="395"/>
    </location>
</feature>
<dbReference type="Proteomes" id="UP000699865">
    <property type="component" value="Unassembled WGS sequence"/>
</dbReference>
<gene>
    <name evidence="2" type="ORF">J1786_25145</name>
</gene>
<keyword evidence="1" id="KW-0812">Transmembrane</keyword>